<evidence type="ECO:0000313" key="1">
    <source>
        <dbReference type="EMBL" id="GLH99300.1"/>
    </source>
</evidence>
<dbReference type="SUPFAM" id="SSF55961">
    <property type="entry name" value="Bet v1-like"/>
    <property type="match status" value="1"/>
</dbReference>
<dbReference type="Proteomes" id="UP001144280">
    <property type="component" value="Unassembled WGS sequence"/>
</dbReference>
<name>A0ABQ5R150_9ACTN</name>
<keyword evidence="2" id="KW-1185">Reference proteome</keyword>
<dbReference type="RefSeq" id="WP_281898861.1">
    <property type="nucleotide sequence ID" value="NZ_BSDI01000022.1"/>
</dbReference>
<protein>
    <recommendedName>
        <fullName evidence="3">Polyketide cyclase</fullName>
    </recommendedName>
</protein>
<proteinExistence type="predicted"/>
<organism evidence="1 2">
    <name type="scientific">Phytohabitans aurantiacus</name>
    <dbReference type="NCBI Taxonomy" id="3016789"/>
    <lineage>
        <taxon>Bacteria</taxon>
        <taxon>Bacillati</taxon>
        <taxon>Actinomycetota</taxon>
        <taxon>Actinomycetes</taxon>
        <taxon>Micromonosporales</taxon>
        <taxon>Micromonosporaceae</taxon>
    </lineage>
</organism>
<dbReference type="Pfam" id="PF10604">
    <property type="entry name" value="Polyketide_cyc2"/>
    <property type="match status" value="1"/>
</dbReference>
<gene>
    <name evidence="1" type="ORF">Pa4123_45750</name>
</gene>
<evidence type="ECO:0008006" key="3">
    <source>
        <dbReference type="Google" id="ProtNLM"/>
    </source>
</evidence>
<dbReference type="EMBL" id="BSDI01000022">
    <property type="protein sequence ID" value="GLH99300.1"/>
    <property type="molecule type" value="Genomic_DNA"/>
</dbReference>
<accession>A0ABQ5R150</accession>
<reference evidence="1" key="1">
    <citation type="submission" date="2022-12" db="EMBL/GenBank/DDBJ databases">
        <title>New Phytohabitans aurantiacus sp. RD004123 nov., an actinomycete isolated from soil.</title>
        <authorList>
            <person name="Triningsih D.W."/>
            <person name="Harunari E."/>
            <person name="Igarashi Y."/>
        </authorList>
    </citation>
    <scope>NUCLEOTIDE SEQUENCE</scope>
    <source>
        <strain evidence="1">RD004123</strain>
    </source>
</reference>
<dbReference type="InterPro" id="IPR023393">
    <property type="entry name" value="START-like_dom_sf"/>
</dbReference>
<evidence type="ECO:0000313" key="2">
    <source>
        <dbReference type="Proteomes" id="UP001144280"/>
    </source>
</evidence>
<sequence>MTENRVEDSVLIAAPVHLTWDITNALEGWTGLFSECAKVEVLERDGETVRFRFTTHPHPDGAVHSWVATRTADVPAGVVVERRENTGPFAYMDITWTYVAEGDGTRLGWSQAFAIKAGVPHSVEGAAKALGARMSTELAHIKQHVEDAARSA</sequence>
<dbReference type="InterPro" id="IPR019587">
    <property type="entry name" value="Polyketide_cyclase/dehydratase"/>
</dbReference>
<dbReference type="Gene3D" id="3.30.530.20">
    <property type="match status" value="1"/>
</dbReference>
<comment type="caution">
    <text evidence="1">The sequence shown here is derived from an EMBL/GenBank/DDBJ whole genome shotgun (WGS) entry which is preliminary data.</text>
</comment>